<dbReference type="EMBL" id="JBHUHU010000003">
    <property type="protein sequence ID" value="MFD2100639.1"/>
    <property type="molecule type" value="Genomic_DNA"/>
</dbReference>
<keyword evidence="3" id="KW-1185">Reference proteome</keyword>
<dbReference type="Pfam" id="PF00246">
    <property type="entry name" value="Peptidase_M14"/>
    <property type="match status" value="1"/>
</dbReference>
<comment type="caution">
    <text evidence="2">The sequence shown here is derived from an EMBL/GenBank/DDBJ whole genome shotgun (WGS) entry which is preliminary data.</text>
</comment>
<dbReference type="EC" id="3.4.17.-" evidence="2"/>
<dbReference type="Gene3D" id="3.40.630.10">
    <property type="entry name" value="Zn peptidases"/>
    <property type="match status" value="1"/>
</dbReference>
<protein>
    <submittedName>
        <fullName evidence="2">M14 family metallopeptidase</fullName>
        <ecNumber evidence="2">3.4.17.-</ecNumber>
    </submittedName>
</protein>
<gene>
    <name evidence="2" type="ORF">ACFSJE_12690</name>
</gene>
<dbReference type="RefSeq" id="WP_379831342.1">
    <property type="nucleotide sequence ID" value="NZ_JBHUHU010000003.1"/>
</dbReference>
<sequence length="564" mass="63909">MERSTYHRVSGILVLLMAILFIGHISAQEKEMYWGNIVPENWNGDWSDKLRTPSEKSGFTYTATNDDVLNYFAMLLESSENVHVFNMFISDLRRSSPVLVMSNPRITTPEEAKASGKMVVYLQGGIHPEECEGKEALFMVIRDILFGDKKHLLDELVILINPNFNVDGNETRVLTGSYPRLAGIRRNAANYDVNRDAMKLQTLNMQGAYENVFNTWDPTLIFDMHRMGNTRHGYAIGQSTSNVVTAHQAPREYVTYTMFPSIVEKAREIGNIEVGMHCGLNRGWPPTEFTHDNSIWSTEAKFMASGYGLRNRMAILVETPGGETFEKAIYSQYIYAHALLQHCAEHSKEMQEICKKTEQEVVETIKAKAASGTLKNYVSGKYVSDGKIPVLAFRDRTMHQIPGTSMMELYRPNPPEWVPNVDLITKPVGTKESVVPRGYLIPEKLDFIVEKLRRHGVTVTQLQKDTKVEGSEYMIDSMEYKPMGFAKYQMTTLSGEFTPSSKTFPAGTYVVDMAQPLANVVFYCLEPEVRDGFVGWNLMDEYLADIGVNEGKIAYPIFKYLTIE</sequence>
<organism evidence="2 3">
    <name type="scientific">Flagellimonas iocasae</name>
    <dbReference type="NCBI Taxonomy" id="2055905"/>
    <lineage>
        <taxon>Bacteria</taxon>
        <taxon>Pseudomonadati</taxon>
        <taxon>Bacteroidota</taxon>
        <taxon>Flavobacteriia</taxon>
        <taxon>Flavobacteriales</taxon>
        <taxon>Flavobacteriaceae</taxon>
        <taxon>Flagellimonas</taxon>
    </lineage>
</organism>
<evidence type="ECO:0000313" key="3">
    <source>
        <dbReference type="Proteomes" id="UP001597342"/>
    </source>
</evidence>
<dbReference type="CDD" id="cd06241">
    <property type="entry name" value="M14-like"/>
    <property type="match status" value="1"/>
</dbReference>
<accession>A0ABW4Y3B2</accession>
<reference evidence="3" key="1">
    <citation type="journal article" date="2019" name="Int. J. Syst. Evol. Microbiol.">
        <title>The Global Catalogue of Microorganisms (GCM) 10K type strain sequencing project: providing services to taxonomists for standard genome sequencing and annotation.</title>
        <authorList>
            <consortium name="The Broad Institute Genomics Platform"/>
            <consortium name="The Broad Institute Genome Sequencing Center for Infectious Disease"/>
            <person name="Wu L."/>
            <person name="Ma J."/>
        </authorList>
    </citation>
    <scope>NUCLEOTIDE SEQUENCE [LARGE SCALE GENOMIC DNA]</scope>
    <source>
        <strain evidence="3">JCM 3389</strain>
    </source>
</reference>
<keyword evidence="2" id="KW-0378">Hydrolase</keyword>
<dbReference type="SUPFAM" id="SSF53187">
    <property type="entry name" value="Zn-dependent exopeptidases"/>
    <property type="match status" value="1"/>
</dbReference>
<dbReference type="Proteomes" id="UP001597342">
    <property type="component" value="Unassembled WGS sequence"/>
</dbReference>
<keyword evidence="2" id="KW-0121">Carboxypeptidase</keyword>
<feature type="domain" description="Peptidase M14" evidence="1">
    <location>
        <begin position="105"/>
        <end position="196"/>
    </location>
</feature>
<keyword evidence="2" id="KW-0645">Protease</keyword>
<dbReference type="InterPro" id="IPR000834">
    <property type="entry name" value="Peptidase_M14"/>
</dbReference>
<evidence type="ECO:0000259" key="1">
    <source>
        <dbReference type="Pfam" id="PF00246"/>
    </source>
</evidence>
<dbReference type="GO" id="GO:0004180">
    <property type="term" value="F:carboxypeptidase activity"/>
    <property type="evidence" value="ECO:0007669"/>
    <property type="project" value="UniProtKB-KW"/>
</dbReference>
<evidence type="ECO:0000313" key="2">
    <source>
        <dbReference type="EMBL" id="MFD2100639.1"/>
    </source>
</evidence>
<name>A0ABW4Y3B2_9FLAO</name>
<proteinExistence type="predicted"/>